<organism evidence="2 3">
    <name type="scientific">Stentor coeruleus</name>
    <dbReference type="NCBI Taxonomy" id="5963"/>
    <lineage>
        <taxon>Eukaryota</taxon>
        <taxon>Sar</taxon>
        <taxon>Alveolata</taxon>
        <taxon>Ciliophora</taxon>
        <taxon>Postciliodesmatophora</taxon>
        <taxon>Heterotrichea</taxon>
        <taxon>Heterotrichida</taxon>
        <taxon>Stentoridae</taxon>
        <taxon>Stentor</taxon>
    </lineage>
</organism>
<proteinExistence type="predicted"/>
<dbReference type="AlphaFoldDB" id="A0A1R2CU90"/>
<evidence type="ECO:0000256" key="1">
    <source>
        <dbReference type="SAM" id="Coils"/>
    </source>
</evidence>
<gene>
    <name evidence="2" type="ORF">SteCoe_4583</name>
</gene>
<evidence type="ECO:0000313" key="3">
    <source>
        <dbReference type="Proteomes" id="UP000187209"/>
    </source>
</evidence>
<dbReference type="OrthoDB" id="300611at2759"/>
<comment type="caution">
    <text evidence="2">The sequence shown here is derived from an EMBL/GenBank/DDBJ whole genome shotgun (WGS) entry which is preliminary data.</text>
</comment>
<dbReference type="Proteomes" id="UP000187209">
    <property type="component" value="Unassembled WGS sequence"/>
</dbReference>
<dbReference type="EMBL" id="MPUH01000058">
    <property type="protein sequence ID" value="OMJ92574.1"/>
    <property type="molecule type" value="Genomic_DNA"/>
</dbReference>
<keyword evidence="1" id="KW-0175">Coiled coil</keyword>
<feature type="coiled-coil region" evidence="1">
    <location>
        <begin position="200"/>
        <end position="281"/>
    </location>
</feature>
<accession>A0A1R2CU90</accession>
<protein>
    <submittedName>
        <fullName evidence="2">Uncharacterized protein</fullName>
    </submittedName>
</protein>
<reference evidence="2 3" key="1">
    <citation type="submission" date="2016-11" db="EMBL/GenBank/DDBJ databases">
        <title>The macronuclear genome of Stentor coeruleus: a giant cell with tiny introns.</title>
        <authorList>
            <person name="Slabodnick M."/>
            <person name="Ruby J.G."/>
            <person name="Reiff S.B."/>
            <person name="Swart E.C."/>
            <person name="Gosai S."/>
            <person name="Prabakaran S."/>
            <person name="Witkowska E."/>
            <person name="Larue G.E."/>
            <person name="Fisher S."/>
            <person name="Freeman R.M."/>
            <person name="Gunawardena J."/>
            <person name="Chu W."/>
            <person name="Stover N.A."/>
            <person name="Gregory B.D."/>
            <person name="Nowacki M."/>
            <person name="Derisi J."/>
            <person name="Roy S.W."/>
            <person name="Marshall W.F."/>
            <person name="Sood P."/>
        </authorList>
    </citation>
    <scope>NUCLEOTIDE SEQUENCE [LARGE SCALE GENOMIC DNA]</scope>
    <source>
        <strain evidence="2">WM001</strain>
    </source>
</reference>
<evidence type="ECO:0000313" key="2">
    <source>
        <dbReference type="EMBL" id="OMJ92574.1"/>
    </source>
</evidence>
<name>A0A1R2CU90_9CILI</name>
<sequence>MNKKKSNPSSPRGLALNLLPSLPEHFAEHVLDYEIELDLDCNINTILKLMELYKSAIEYYESVSDPKYIHYQERLHNLLARKDVITLLNAGSPTSVSKLTPSEIIKKMQDQVALRQRHRAHQVNMFMTKHLTESRDAESAMKKHNSENNLVSVKVIENLRHQEDENLELKIEARRRRSGTPIESFNRTLSNNSFTRISKIDKYKEDLENVIEKCVEDKNNMIKDVKKKYKEEIKQVRQIGGDGQIINDMIAQMKKNLKSEISEIEKKIREKKNQMVEELKSGYN</sequence>
<keyword evidence="3" id="KW-1185">Reference proteome</keyword>